<dbReference type="RefSeq" id="WP_158564473.1">
    <property type="nucleotide sequence ID" value="NZ_JAAIMP010000005.1"/>
</dbReference>
<accession>A0AAX0BMG8</accession>
<gene>
    <name evidence="1" type="ORF">G4312_05040</name>
</gene>
<comment type="caution">
    <text evidence="1">The sequence shown here is derived from an EMBL/GenBank/DDBJ whole genome shotgun (WGS) entry which is preliminary data.</text>
</comment>
<proteinExistence type="predicted"/>
<reference evidence="1" key="1">
    <citation type="journal article" date="2020" name="Cell Host Microbe">
        <title>Functional and Genomic Variation between Human-Derived Isolates of Lachnospiraceae Reveals Inter- and Intra-Species Diversity.</title>
        <authorList>
            <person name="Sorbara M.T."/>
            <person name="Littmann E.R."/>
            <person name="Fontana E."/>
            <person name="Moody T.U."/>
            <person name="Kohout C.E."/>
            <person name="Gjonbalaj M."/>
            <person name="Eaton V."/>
            <person name="Seok R."/>
            <person name="Leiner I.M."/>
            <person name="Pamer E.G."/>
        </authorList>
    </citation>
    <scope>NUCLEOTIDE SEQUENCE</scope>
    <source>
        <strain evidence="1">MSK.16.45</strain>
    </source>
</reference>
<dbReference type="Proteomes" id="UP001193756">
    <property type="component" value="Unassembled WGS sequence"/>
</dbReference>
<dbReference type="EMBL" id="JAAIMP010000005">
    <property type="protein sequence ID" value="NSC76663.1"/>
    <property type="molecule type" value="Genomic_DNA"/>
</dbReference>
<sequence>MTGNGNTAEAVLKYIHTYQKTTGSVSMNVGSDSVSAGFTLSNVKNQWSLVCNITGIYY</sequence>
<evidence type="ECO:0000313" key="2">
    <source>
        <dbReference type="Proteomes" id="UP001193756"/>
    </source>
</evidence>
<evidence type="ECO:0000313" key="1">
    <source>
        <dbReference type="EMBL" id="NSC76663.1"/>
    </source>
</evidence>
<name>A0AAX0BMG8_9FIRM</name>
<dbReference type="AlphaFoldDB" id="A0AAX0BMG8"/>
<protein>
    <submittedName>
        <fullName evidence="1">Uncharacterized protein</fullName>
    </submittedName>
</protein>
<organism evidence="1 2">
    <name type="scientific">Agathobacter rectalis</name>
    <dbReference type="NCBI Taxonomy" id="39491"/>
    <lineage>
        <taxon>Bacteria</taxon>
        <taxon>Bacillati</taxon>
        <taxon>Bacillota</taxon>
        <taxon>Clostridia</taxon>
        <taxon>Lachnospirales</taxon>
        <taxon>Lachnospiraceae</taxon>
        <taxon>Agathobacter</taxon>
    </lineage>
</organism>
<reference evidence="1" key="2">
    <citation type="submission" date="2020-02" db="EMBL/GenBank/DDBJ databases">
        <authorList>
            <person name="Littmann E."/>
            <person name="Sorbara M."/>
        </authorList>
    </citation>
    <scope>NUCLEOTIDE SEQUENCE</scope>
    <source>
        <strain evidence="1">MSK.16.45</strain>
    </source>
</reference>